<proteinExistence type="predicted"/>
<dbReference type="KEGG" id="slp:Slip_0478"/>
<evidence type="ECO:0008006" key="4">
    <source>
        <dbReference type="Google" id="ProtNLM"/>
    </source>
</evidence>
<dbReference type="InterPro" id="IPR002514">
    <property type="entry name" value="Transposase_8"/>
</dbReference>
<feature type="coiled-coil region" evidence="1">
    <location>
        <begin position="63"/>
        <end position="97"/>
    </location>
</feature>
<keyword evidence="1" id="KW-0175">Coiled coil</keyword>
<dbReference type="AlphaFoldDB" id="D7CKM7"/>
<organism evidence="2 3">
    <name type="scientific">Syntrophothermus lipocalidus (strain DSM 12680 / TGB-C1)</name>
    <dbReference type="NCBI Taxonomy" id="643648"/>
    <lineage>
        <taxon>Bacteria</taxon>
        <taxon>Bacillati</taxon>
        <taxon>Bacillota</taxon>
        <taxon>Clostridia</taxon>
        <taxon>Eubacteriales</taxon>
        <taxon>Syntrophomonadaceae</taxon>
        <taxon>Syntrophothermus</taxon>
    </lineage>
</organism>
<evidence type="ECO:0000313" key="3">
    <source>
        <dbReference type="Proteomes" id="UP000000378"/>
    </source>
</evidence>
<reference evidence="2 3" key="2">
    <citation type="journal article" date="2010" name="Stand. Genomic Sci.">
        <title>Complete genome sequence of Syntrophothermus lipocalidus type strain (TGB-C1).</title>
        <authorList>
            <person name="Djao O.D."/>
            <person name="Zhang X."/>
            <person name="Lucas S."/>
            <person name="Lapidus A."/>
            <person name="Del Rio T.G."/>
            <person name="Nolan M."/>
            <person name="Tice H."/>
            <person name="Cheng J.F."/>
            <person name="Han C."/>
            <person name="Tapia R."/>
            <person name="Goodwin L."/>
            <person name="Pitluck S."/>
            <person name="Liolios K."/>
            <person name="Ivanova N."/>
            <person name="Mavromatis K."/>
            <person name="Mikhailova N."/>
            <person name="Ovchinnikova G."/>
            <person name="Pati A."/>
            <person name="Brambilla E."/>
            <person name="Chen A."/>
            <person name="Palaniappan K."/>
            <person name="Land M."/>
            <person name="Hauser L."/>
            <person name="Chang Y.J."/>
            <person name="Jeffries C.D."/>
            <person name="Rohde M."/>
            <person name="Sikorski J."/>
            <person name="Spring S."/>
            <person name="Goker M."/>
            <person name="Detter J.C."/>
            <person name="Woyke T."/>
            <person name="Bristow J."/>
            <person name="Eisen J.A."/>
            <person name="Markowitz V."/>
            <person name="Hugenholtz P."/>
            <person name="Kyrpides N.C."/>
            <person name="Klenk H.P."/>
        </authorList>
    </citation>
    <scope>NUCLEOTIDE SEQUENCE [LARGE SCALE GENOMIC DNA]</scope>
    <source>
        <strain evidence="3">DSM 12680 / TGB-C1</strain>
    </source>
</reference>
<gene>
    <name evidence="2" type="ordered locus">Slip_0478</name>
</gene>
<dbReference type="Pfam" id="PF01527">
    <property type="entry name" value="HTH_Tnp_1"/>
    <property type="match status" value="1"/>
</dbReference>
<name>D7CKM7_SYNLT</name>
<evidence type="ECO:0000256" key="1">
    <source>
        <dbReference type="SAM" id="Coils"/>
    </source>
</evidence>
<dbReference type="InterPro" id="IPR009057">
    <property type="entry name" value="Homeodomain-like_sf"/>
</dbReference>
<reference evidence="3" key="1">
    <citation type="journal article" date="2010" name="Stand. Genomic Sci.">
        <title>Complete genome sequence of Syntrophothermus lipocalidus type strain (TGB-C1T).</title>
        <authorList>
            <consortium name="US DOE Joint Genome Institute (JGI-PGF)"/>
            <person name="Djao O."/>
            <person name="Zhang X."/>
            <person name="Lucas S."/>
            <person name="Lapidus A."/>
            <person name="Glavina Del Rio T."/>
            <person name="Nolan M."/>
            <person name="Tice H."/>
            <person name="Cheng J."/>
            <person name="Han C."/>
            <person name="Tapia R."/>
            <person name="Goodwin L."/>
            <person name="Pitluck S."/>
            <person name="Liolios K."/>
            <person name="Ivanova N."/>
            <person name="Mavromatis K."/>
            <person name="Mikhailova N."/>
            <person name="Ovchinnikova G."/>
            <person name="Pati A."/>
            <person name="Brambilla E."/>
            <person name="Chen A."/>
            <person name="Palaniappan K."/>
            <person name="Land M."/>
            <person name="Hauser L."/>
            <person name="Chang Y."/>
            <person name="Jeffries C."/>
            <person name="Rohde M."/>
            <person name="Sikorski J."/>
            <person name="Spring S."/>
            <person name="Goker M."/>
            <person name="Detter J."/>
            <person name="Woyke T."/>
            <person name="Bristow J."/>
            <person name="Eisen J."/>
            <person name="Markowitz V."/>
            <person name="Hugenholtz P."/>
            <person name="Kyrpides N."/>
            <person name="Klenk H."/>
        </authorList>
    </citation>
    <scope>NUCLEOTIDE SEQUENCE [LARGE SCALE GENOMIC DNA]</scope>
    <source>
        <strain evidence="3">DSM 12680 / TGB-C1</strain>
    </source>
</reference>
<sequence>MKTSGYNYTAEDKVKIVIDFIKSGKPVSEYCRQYGLSEPELREWKAQLVKGARDYFRYGSVTVENYRKRVRQLEAKVEGLELENISLKTALRFLRENI</sequence>
<keyword evidence="3" id="KW-1185">Reference proteome</keyword>
<protein>
    <recommendedName>
        <fullName evidence="4">Transposase IS3/IS911 family protein</fullName>
    </recommendedName>
</protein>
<dbReference type="EMBL" id="CP002048">
    <property type="protein sequence ID" value="ADI01262.1"/>
    <property type="molecule type" value="Genomic_DNA"/>
</dbReference>
<dbReference type="GO" id="GO:0006313">
    <property type="term" value="P:DNA transposition"/>
    <property type="evidence" value="ECO:0007669"/>
    <property type="project" value="InterPro"/>
</dbReference>
<dbReference type="InterPro" id="IPR036388">
    <property type="entry name" value="WH-like_DNA-bd_sf"/>
</dbReference>
<dbReference type="SUPFAM" id="SSF46689">
    <property type="entry name" value="Homeodomain-like"/>
    <property type="match status" value="1"/>
</dbReference>
<dbReference type="GO" id="GO:0004803">
    <property type="term" value="F:transposase activity"/>
    <property type="evidence" value="ECO:0007669"/>
    <property type="project" value="InterPro"/>
</dbReference>
<evidence type="ECO:0000313" key="2">
    <source>
        <dbReference type="EMBL" id="ADI01262.1"/>
    </source>
</evidence>
<accession>D7CKM7</accession>
<dbReference type="HOGENOM" id="CLU_182364_0_0_9"/>
<dbReference type="Gene3D" id="1.10.10.10">
    <property type="entry name" value="Winged helix-like DNA-binding domain superfamily/Winged helix DNA-binding domain"/>
    <property type="match status" value="1"/>
</dbReference>
<dbReference type="eggNOG" id="COG2963">
    <property type="taxonomic scope" value="Bacteria"/>
</dbReference>
<dbReference type="Proteomes" id="UP000000378">
    <property type="component" value="Chromosome"/>
</dbReference>
<dbReference type="OrthoDB" id="9808061at2"/>
<dbReference type="GO" id="GO:0003677">
    <property type="term" value="F:DNA binding"/>
    <property type="evidence" value="ECO:0007669"/>
    <property type="project" value="InterPro"/>
</dbReference>
<dbReference type="RefSeq" id="WP_013174664.1">
    <property type="nucleotide sequence ID" value="NC_014220.1"/>
</dbReference>